<dbReference type="AlphaFoldDB" id="A0A3P3ZJ32"/>
<protein>
    <submittedName>
        <fullName evidence="1">Hypothetical_protein</fullName>
    </submittedName>
</protein>
<accession>A0A3P3ZJ32</accession>
<dbReference type="EMBL" id="LS997634">
    <property type="protein sequence ID" value="SYZ70282.1"/>
    <property type="molecule type" value="Genomic_DNA"/>
</dbReference>
<sequence length="88" mass="10383">MVQRVEQLHRLGLLYDEGLYLVRPYATWEVEEAAEPVHSTVRWRVPARHEKRAAQHRRVLDSTAYLLIAPKSVYDDAYHCITIDWEPP</sequence>
<reference evidence="1 2" key="1">
    <citation type="submission" date="2018-09" db="EMBL/GenBank/DDBJ databases">
        <authorList>
            <person name="Peiro R."/>
            <person name="Begona"/>
            <person name="Cbmso G."/>
            <person name="Lopez M."/>
            <person name="Gonzalez S."/>
        </authorList>
    </citation>
    <scope>NUCLEOTIDE SEQUENCE [LARGE SCALE GENOMIC DNA]</scope>
</reference>
<gene>
    <name evidence="1" type="ORF">LBRM2904_35.4700</name>
</gene>
<evidence type="ECO:0000313" key="1">
    <source>
        <dbReference type="EMBL" id="SYZ70282.1"/>
    </source>
</evidence>
<name>A0A3P3ZJ32_LEIBR</name>
<dbReference type="Proteomes" id="UP000319462">
    <property type="component" value="Chromosome 35"/>
</dbReference>
<proteinExistence type="predicted"/>
<organism evidence="1 2">
    <name type="scientific">Leishmania braziliensis MHOM/BR/75/M2904</name>
    <dbReference type="NCBI Taxonomy" id="420245"/>
    <lineage>
        <taxon>Eukaryota</taxon>
        <taxon>Discoba</taxon>
        <taxon>Euglenozoa</taxon>
        <taxon>Kinetoplastea</taxon>
        <taxon>Metakinetoplastina</taxon>
        <taxon>Trypanosomatida</taxon>
        <taxon>Trypanosomatidae</taxon>
        <taxon>Leishmaniinae</taxon>
        <taxon>Leishmania</taxon>
        <taxon>Leishmania braziliensis species complex</taxon>
    </lineage>
</organism>
<evidence type="ECO:0000313" key="2">
    <source>
        <dbReference type="Proteomes" id="UP000319462"/>
    </source>
</evidence>